<evidence type="ECO:0000256" key="3">
    <source>
        <dbReference type="ARBA" id="ARBA00005877"/>
    </source>
</evidence>
<keyword evidence="9" id="KW-0408">Iron</keyword>
<protein>
    <recommendedName>
        <fullName evidence="4 11">4-hydroxyphenylpyruvate dioxygenase</fullName>
    </recommendedName>
</protein>
<organism evidence="13 14">
    <name type="scientific">Coccidioides immitis H538.4</name>
    <dbReference type="NCBI Taxonomy" id="396776"/>
    <lineage>
        <taxon>Eukaryota</taxon>
        <taxon>Fungi</taxon>
        <taxon>Dikarya</taxon>
        <taxon>Ascomycota</taxon>
        <taxon>Pezizomycotina</taxon>
        <taxon>Eurotiomycetes</taxon>
        <taxon>Eurotiomycetidae</taxon>
        <taxon>Onygenales</taxon>
        <taxon>Onygenaceae</taxon>
        <taxon>Coccidioides</taxon>
    </lineage>
</organism>
<evidence type="ECO:0000256" key="6">
    <source>
        <dbReference type="ARBA" id="ARBA00022737"/>
    </source>
</evidence>
<proteinExistence type="inferred from homology"/>
<accession>A0A0J8RUL8</accession>
<evidence type="ECO:0000256" key="1">
    <source>
        <dbReference type="ARBA" id="ARBA00001962"/>
    </source>
</evidence>
<dbReference type="OrthoDB" id="414569at2759"/>
<evidence type="ECO:0000256" key="5">
    <source>
        <dbReference type="ARBA" id="ARBA00022723"/>
    </source>
</evidence>
<sequence length="352" mass="39273">MPGLEGLKPEIALRFGPGYVGFDHVTWYVGNAKQTASYYISRMNFTQIAYKGPENGSPYIASYVVENGDARFVFIAPICGPTDESVPESEKILLREIHEHLTKHGDGVKDIAFRVTTDVKEIWDKAVKHGARPVADPTIVQSESPFSGEIQMATIGAYGDTTHTFINRETYNGPFLPGYTIVNERDLINNHLPAVNFIDIDHCVGNQPWNGVDKAVKLSALISTGYWSVDDNLMCSDYSAMRSIVIASPDEVIKMPLNEPAVGKKRSQIEEEKLDQSNLVLNESVELLQKLNILIDFDEGGYLLQIFAKHVLDRPTVFIEIIQRNNFDGFGAGNFKALFQAFEREQALRGNL</sequence>
<dbReference type="Proteomes" id="UP000054563">
    <property type="component" value="Unassembled WGS sequence"/>
</dbReference>
<evidence type="ECO:0000259" key="12">
    <source>
        <dbReference type="PROSITE" id="PS51819"/>
    </source>
</evidence>
<feature type="domain" description="VOC" evidence="12">
    <location>
        <begin position="21"/>
        <end position="168"/>
    </location>
</feature>
<reference evidence="14" key="1">
    <citation type="journal article" date="2010" name="Genome Res.">
        <title>Population genomic sequencing of Coccidioides fungi reveals recent hybridization and transposon control.</title>
        <authorList>
            <person name="Neafsey D.E."/>
            <person name="Barker B.M."/>
            <person name="Sharpton T.J."/>
            <person name="Stajich J.E."/>
            <person name="Park D.J."/>
            <person name="Whiston E."/>
            <person name="Hung C.-Y."/>
            <person name="McMahan C."/>
            <person name="White J."/>
            <person name="Sykes S."/>
            <person name="Heiman D."/>
            <person name="Young S."/>
            <person name="Zeng Q."/>
            <person name="Abouelleil A."/>
            <person name="Aftuck L."/>
            <person name="Bessette D."/>
            <person name="Brown A."/>
            <person name="FitzGerald M."/>
            <person name="Lui A."/>
            <person name="Macdonald J.P."/>
            <person name="Priest M."/>
            <person name="Orbach M.J."/>
            <person name="Galgiani J.N."/>
            <person name="Kirkland T.N."/>
            <person name="Cole G.T."/>
            <person name="Birren B.W."/>
            <person name="Henn M.R."/>
            <person name="Taylor J.W."/>
            <person name="Rounsley S.D."/>
        </authorList>
    </citation>
    <scope>NUCLEOTIDE SEQUENCE [LARGE SCALE GENOMIC DNA]</scope>
    <source>
        <strain evidence="14">H538.4</strain>
    </source>
</reference>
<dbReference type="PIRSF" id="PIRSF009283">
    <property type="entry name" value="HPP_dOase"/>
    <property type="match status" value="1"/>
</dbReference>
<keyword evidence="5" id="KW-0479">Metal-binding</keyword>
<dbReference type="InterPro" id="IPR037523">
    <property type="entry name" value="VOC_core"/>
</dbReference>
<dbReference type="GO" id="GO:0003868">
    <property type="term" value="F:4-hydroxyphenylpyruvate dioxygenase activity"/>
    <property type="evidence" value="ECO:0007669"/>
    <property type="project" value="InterPro"/>
</dbReference>
<evidence type="ECO:0000256" key="10">
    <source>
        <dbReference type="ARBA" id="ARBA00023232"/>
    </source>
</evidence>
<dbReference type="AlphaFoldDB" id="A0A0J8RUL8"/>
<dbReference type="FunFam" id="3.10.180.10:FF:000020">
    <property type="entry name" value="4-hydroxyphenylpyruvate dioxygenase"/>
    <property type="match status" value="1"/>
</dbReference>
<dbReference type="Gene3D" id="3.10.180.10">
    <property type="entry name" value="2,3-Dihydroxybiphenyl 1,2-Dioxygenase, domain 1"/>
    <property type="match status" value="3"/>
</dbReference>
<dbReference type="GO" id="GO:0006572">
    <property type="term" value="P:L-tyrosine catabolic process"/>
    <property type="evidence" value="ECO:0007669"/>
    <property type="project" value="UniProtKB-KW"/>
</dbReference>
<keyword evidence="7" id="KW-0828">Tyrosine catabolism</keyword>
<evidence type="ECO:0000256" key="7">
    <source>
        <dbReference type="ARBA" id="ARBA00022878"/>
    </source>
</evidence>
<comment type="similarity">
    <text evidence="3 11">Belongs to the 4HPPD family.</text>
</comment>
<evidence type="ECO:0000256" key="8">
    <source>
        <dbReference type="ARBA" id="ARBA00022964"/>
    </source>
</evidence>
<evidence type="ECO:0000313" key="13">
    <source>
        <dbReference type="EMBL" id="KMU88870.1"/>
    </source>
</evidence>
<keyword evidence="8 13" id="KW-0560">Oxidoreductase</keyword>
<keyword evidence="8 13" id="KW-0223">Dioxygenase</keyword>
<evidence type="ECO:0000256" key="2">
    <source>
        <dbReference type="ARBA" id="ARBA00005162"/>
    </source>
</evidence>
<evidence type="ECO:0000256" key="4">
    <source>
        <dbReference type="ARBA" id="ARBA00013222"/>
    </source>
</evidence>
<keyword evidence="6" id="KW-0677">Repeat</keyword>
<dbReference type="EMBL" id="DS017008">
    <property type="protein sequence ID" value="KMU88870.1"/>
    <property type="molecule type" value="Genomic_DNA"/>
</dbReference>
<dbReference type="InterPro" id="IPR005956">
    <property type="entry name" value="4OHPhenylPyrv_dOase"/>
</dbReference>
<keyword evidence="10" id="KW-0585">Phenylalanine catabolism</keyword>
<dbReference type="STRING" id="396776.A0A0J8RUL8"/>
<evidence type="ECO:0000313" key="14">
    <source>
        <dbReference type="Proteomes" id="UP000054563"/>
    </source>
</evidence>
<dbReference type="PANTHER" id="PTHR11959">
    <property type="entry name" value="4-HYDROXYPHENYLPYRUVATE DIOXYGENASE"/>
    <property type="match status" value="1"/>
</dbReference>
<dbReference type="VEuPathDB" id="FungiDB:CIHG_06672"/>
<evidence type="ECO:0000256" key="9">
    <source>
        <dbReference type="ARBA" id="ARBA00023004"/>
    </source>
</evidence>
<dbReference type="InterPro" id="IPR029068">
    <property type="entry name" value="Glyas_Bleomycin-R_OHBP_Dase"/>
</dbReference>
<dbReference type="CDD" id="cd08342">
    <property type="entry name" value="HPPD_N_like"/>
    <property type="match status" value="1"/>
</dbReference>
<dbReference type="GO" id="GO:0046872">
    <property type="term" value="F:metal ion binding"/>
    <property type="evidence" value="ECO:0007669"/>
    <property type="project" value="UniProtKB-KW"/>
</dbReference>
<name>A0A0J8RUL8_COCIT</name>
<comment type="cofactor">
    <cofactor evidence="1">
        <name>Fe cation</name>
        <dbReference type="ChEBI" id="CHEBI:24875"/>
    </cofactor>
</comment>
<gene>
    <name evidence="13" type="ORF">CIHG_06672</name>
</gene>
<dbReference type="InterPro" id="IPR041736">
    <property type="entry name" value="4OHPhenylPyrv_dOase_N"/>
</dbReference>
<dbReference type="SUPFAM" id="SSF54593">
    <property type="entry name" value="Glyoxalase/Bleomycin resistance protein/Dihydroxybiphenyl dioxygenase"/>
    <property type="match status" value="1"/>
</dbReference>
<evidence type="ECO:0000256" key="11">
    <source>
        <dbReference type="PIRNR" id="PIRNR009283"/>
    </source>
</evidence>
<dbReference type="GO" id="GO:0006559">
    <property type="term" value="P:L-phenylalanine catabolic process"/>
    <property type="evidence" value="ECO:0007669"/>
    <property type="project" value="UniProtKB-KW"/>
</dbReference>
<dbReference type="PANTHER" id="PTHR11959:SF1">
    <property type="entry name" value="4-HYDROXYPHENYLPYRUVATE DIOXYGENASE"/>
    <property type="match status" value="1"/>
</dbReference>
<comment type="pathway">
    <text evidence="2">Amino-acid degradation; L-phenylalanine degradation; acetoacetate and fumarate from L-phenylalanine: step 3/6.</text>
</comment>
<keyword evidence="13" id="KW-0670">Pyruvate</keyword>
<dbReference type="PROSITE" id="PS51819">
    <property type="entry name" value="VOC"/>
    <property type="match status" value="1"/>
</dbReference>